<organism evidence="2 3">
    <name type="scientific">Portunus trituberculatus</name>
    <name type="common">Swimming crab</name>
    <name type="synonym">Neptunus trituberculatus</name>
    <dbReference type="NCBI Taxonomy" id="210409"/>
    <lineage>
        <taxon>Eukaryota</taxon>
        <taxon>Metazoa</taxon>
        <taxon>Ecdysozoa</taxon>
        <taxon>Arthropoda</taxon>
        <taxon>Crustacea</taxon>
        <taxon>Multicrustacea</taxon>
        <taxon>Malacostraca</taxon>
        <taxon>Eumalacostraca</taxon>
        <taxon>Eucarida</taxon>
        <taxon>Decapoda</taxon>
        <taxon>Pleocyemata</taxon>
        <taxon>Brachyura</taxon>
        <taxon>Eubrachyura</taxon>
        <taxon>Portunoidea</taxon>
        <taxon>Portunidae</taxon>
        <taxon>Portuninae</taxon>
        <taxon>Portunus</taxon>
    </lineage>
</organism>
<sequence>MVLMTGTGATSTTQMPATLR</sequence>
<dbReference type="Proteomes" id="UP000324222">
    <property type="component" value="Unassembled WGS sequence"/>
</dbReference>
<protein>
    <submittedName>
        <fullName evidence="2">Uncharacterized protein</fullName>
    </submittedName>
</protein>
<reference evidence="2 3" key="1">
    <citation type="submission" date="2019-05" db="EMBL/GenBank/DDBJ databases">
        <title>Another draft genome of Portunus trituberculatus and its Hox gene families provides insights of decapod evolution.</title>
        <authorList>
            <person name="Jeong J.-H."/>
            <person name="Song I."/>
            <person name="Kim S."/>
            <person name="Choi T."/>
            <person name="Kim D."/>
            <person name="Ryu S."/>
            <person name="Kim W."/>
        </authorList>
    </citation>
    <scope>NUCLEOTIDE SEQUENCE [LARGE SCALE GENOMIC DNA]</scope>
    <source>
        <tissue evidence="2">Muscle</tissue>
    </source>
</reference>
<accession>A0A5B7KDJ1</accession>
<dbReference type="EMBL" id="VSRR010143566">
    <property type="protein sequence ID" value="MPD04926.1"/>
    <property type="molecule type" value="Genomic_DNA"/>
</dbReference>
<proteinExistence type="predicted"/>
<feature type="region of interest" description="Disordered" evidence="1">
    <location>
        <begin position="1"/>
        <end position="20"/>
    </location>
</feature>
<gene>
    <name evidence="2" type="ORF">E2C01_100640</name>
</gene>
<comment type="caution">
    <text evidence="2">The sequence shown here is derived from an EMBL/GenBank/DDBJ whole genome shotgun (WGS) entry which is preliminary data.</text>
</comment>
<evidence type="ECO:0000256" key="1">
    <source>
        <dbReference type="SAM" id="MobiDB-lite"/>
    </source>
</evidence>
<keyword evidence="3" id="KW-1185">Reference proteome</keyword>
<dbReference type="AlphaFoldDB" id="A0A5B7KDJ1"/>
<evidence type="ECO:0000313" key="2">
    <source>
        <dbReference type="EMBL" id="MPD04926.1"/>
    </source>
</evidence>
<evidence type="ECO:0000313" key="3">
    <source>
        <dbReference type="Proteomes" id="UP000324222"/>
    </source>
</evidence>
<name>A0A5B7KDJ1_PORTR</name>
<feature type="compositionally biased region" description="Polar residues" evidence="1">
    <location>
        <begin position="7"/>
        <end position="20"/>
    </location>
</feature>